<reference evidence="1" key="1">
    <citation type="submission" date="2018-03" db="EMBL/GenBank/DDBJ databases">
        <authorList>
            <person name="Guldener U."/>
        </authorList>
    </citation>
    <scope>NUCLEOTIDE SEQUENCE</scope>
</reference>
<dbReference type="Gene3D" id="3.30.70.330">
    <property type="match status" value="1"/>
</dbReference>
<keyword evidence="2" id="KW-1185">Reference proteome</keyword>
<sequence length="843" mass="91967">MSAEKNKGGGSAAQSVRMDQEYQLQNLHRLAMNHDFESMGQYADVHSGLASRGKKDVASYTSAQGDLSQNTPSKMKSGMAIQALHGEGYMLPQTSIQNMITQQGTRAQVQNSDAIHGASQANDDLSSIPGTLGAMGSDYGTWKMTTSPPRLFMTPRELDGSAYETSDESSLGTRVSSSAFSLTSSGDDRLVATDNPMRVPRAAFVVNDVPVWSDPNPGGFRHIVLNPEVSPTPVNRGGLLNQGASLVSRLNFAPGYGDDVQSNSGDSVISDIQSQVMPIYDSASSASGYQGSSRAVSVADDTIKAVGGRIYPGALRAKPSLRRTPANAIHEVGTSAHYAPAPLGARYPQDLQAPVGFAYMGNNVAYSSANMAAQILNPESSYAGSAASGNEYQSPRPVLGSPIVMRRPSLVPFHQGVGVGNGDPTPTGSLLPARSPWVKPQSPQLSKLLDGLGGTSTAAKMLDTEFFPFIETAREGGGAVNHGVIKITNVPFEIGRNEVYAFLGRNSRVLQDSMEPIHIIMCRVTGKTLDIYVELQTAADAARAVERHLDNCAAGRPSKLGDRQVDVHLSDQTMLMKVMFPKAPAVHWLGNVPAIPEKTVSPYQSFRGFLSDEELTMMTKHVENPARCPFSRGCPERPFECLIGTLKKFPWDKTKHITIRQRYRIFHTTYKLIDILKKKVDRGIYPVRLTANLLKRLIATAMSCPGFTVLQKADIASLVGLESDRAREFGLPPQADRWRHQYATSVKAGIPFDLVEWYIGVIANETKENVDAKFTFHERQEIQRHGAGTDDHWGYFWLEVNLPCTKDLEEMTLHEIAEREFGVIEDILRRAARKMAGDRAIQE</sequence>
<organism evidence="1 2">
    <name type="scientific">Cephalotrichum gorgonifer</name>
    <dbReference type="NCBI Taxonomy" id="2041049"/>
    <lineage>
        <taxon>Eukaryota</taxon>
        <taxon>Fungi</taxon>
        <taxon>Dikarya</taxon>
        <taxon>Ascomycota</taxon>
        <taxon>Pezizomycotina</taxon>
        <taxon>Sordariomycetes</taxon>
        <taxon>Hypocreomycetidae</taxon>
        <taxon>Microascales</taxon>
        <taxon>Microascaceae</taxon>
        <taxon>Cephalotrichum</taxon>
    </lineage>
</organism>
<proteinExistence type="predicted"/>
<dbReference type="InterPro" id="IPR012677">
    <property type="entry name" value="Nucleotide-bd_a/b_plait_sf"/>
</dbReference>
<dbReference type="AlphaFoldDB" id="A0AAE8SWM0"/>
<accession>A0AAE8SWM0</accession>
<comment type="caution">
    <text evidence="1">The sequence shown here is derived from an EMBL/GenBank/DDBJ whole genome shotgun (WGS) entry which is preliminary data.</text>
</comment>
<name>A0AAE8SWM0_9PEZI</name>
<dbReference type="EMBL" id="ONZQ02000009">
    <property type="protein sequence ID" value="SPO03764.1"/>
    <property type="molecule type" value="Genomic_DNA"/>
</dbReference>
<evidence type="ECO:0000313" key="2">
    <source>
        <dbReference type="Proteomes" id="UP001187682"/>
    </source>
</evidence>
<dbReference type="Proteomes" id="UP001187682">
    <property type="component" value="Unassembled WGS sequence"/>
</dbReference>
<protein>
    <submittedName>
        <fullName evidence="1">Uncharacterized protein</fullName>
    </submittedName>
</protein>
<gene>
    <name evidence="1" type="ORF">DNG_06447</name>
</gene>
<evidence type="ECO:0000313" key="1">
    <source>
        <dbReference type="EMBL" id="SPO03764.1"/>
    </source>
</evidence>